<accession>J0L706</accession>
<keyword evidence="1" id="KW-0812">Transmembrane</keyword>
<dbReference type="AlphaFoldDB" id="J0L706"/>
<dbReference type="Proteomes" id="UP000050898">
    <property type="component" value="Unassembled WGS sequence"/>
</dbReference>
<dbReference type="EMBL" id="AYYH01000001">
    <property type="protein sequence ID" value="KRN11610.1"/>
    <property type="molecule type" value="Genomic_DNA"/>
</dbReference>
<gene>
    <name evidence="2" type="ORF">FD00_GL000143</name>
</gene>
<dbReference type="OrthoDB" id="2329882at2"/>
<name>J0L706_9LACO</name>
<evidence type="ECO:0000313" key="2">
    <source>
        <dbReference type="EMBL" id="KRN11610.1"/>
    </source>
</evidence>
<organism evidence="2 3">
    <name type="scientific">Liquorilactobacillus mali KCTC 3596 = DSM 20444</name>
    <dbReference type="NCBI Taxonomy" id="1046596"/>
    <lineage>
        <taxon>Bacteria</taxon>
        <taxon>Bacillati</taxon>
        <taxon>Bacillota</taxon>
        <taxon>Bacilli</taxon>
        <taxon>Lactobacillales</taxon>
        <taxon>Lactobacillaceae</taxon>
        <taxon>Liquorilactobacillus</taxon>
    </lineage>
</organism>
<dbReference type="RefSeq" id="WP_003688175.1">
    <property type="nucleotide sequence ID" value="NZ_AKKT01000046.1"/>
</dbReference>
<keyword evidence="3" id="KW-1185">Reference proteome</keyword>
<evidence type="ECO:0000313" key="3">
    <source>
        <dbReference type="Proteomes" id="UP000050898"/>
    </source>
</evidence>
<reference evidence="2 3" key="1">
    <citation type="journal article" date="2015" name="Genome Announc.">
        <title>Expanding the biotechnology potential of lactobacilli through comparative genomics of 213 strains and associated genera.</title>
        <authorList>
            <person name="Sun Z."/>
            <person name="Harris H.M."/>
            <person name="McCann A."/>
            <person name="Guo C."/>
            <person name="Argimon S."/>
            <person name="Zhang W."/>
            <person name="Yang X."/>
            <person name="Jeffery I.B."/>
            <person name="Cooney J.C."/>
            <person name="Kagawa T.F."/>
            <person name="Liu W."/>
            <person name="Song Y."/>
            <person name="Salvetti E."/>
            <person name="Wrobel A."/>
            <person name="Rasinkangas P."/>
            <person name="Parkhill J."/>
            <person name="Rea M.C."/>
            <person name="O'Sullivan O."/>
            <person name="Ritari J."/>
            <person name="Douillard F.P."/>
            <person name="Paul Ross R."/>
            <person name="Yang R."/>
            <person name="Briner A.E."/>
            <person name="Felis G.E."/>
            <person name="de Vos W.M."/>
            <person name="Barrangou R."/>
            <person name="Klaenhammer T.R."/>
            <person name="Caufield P.W."/>
            <person name="Cui Y."/>
            <person name="Zhang H."/>
            <person name="O'Toole P.W."/>
        </authorList>
    </citation>
    <scope>NUCLEOTIDE SEQUENCE [LARGE SCALE GENOMIC DNA]</scope>
    <source>
        <strain evidence="2 3">DSM 20444</strain>
    </source>
</reference>
<comment type="caution">
    <text evidence="2">The sequence shown here is derived from an EMBL/GenBank/DDBJ whole genome shotgun (WGS) entry which is preliminary data.</text>
</comment>
<proteinExistence type="predicted"/>
<dbReference type="PATRIC" id="fig|1046596.6.peg.145"/>
<evidence type="ECO:0000256" key="1">
    <source>
        <dbReference type="SAM" id="Phobius"/>
    </source>
</evidence>
<dbReference type="GeneID" id="98315966"/>
<keyword evidence="1" id="KW-1133">Transmembrane helix</keyword>
<evidence type="ECO:0008006" key="4">
    <source>
        <dbReference type="Google" id="ProtNLM"/>
    </source>
</evidence>
<keyword evidence="1" id="KW-0472">Membrane</keyword>
<protein>
    <recommendedName>
        <fullName evidence="4">LITAF domain-containing protein</fullName>
    </recommendedName>
</protein>
<sequence>MEEEKEPKFWKGDPAGGIATGLLSGLVVGIINILFLHWWHIGIIVFLVVWLFQGTHPIFREKAEKRVKEDAKYKEAEKFVHNLPDNTKNNSSNDPKPVQQIVVQKTEKKKYNRHAPKCPKCKSHNIQVIDNKRKAFSLGKAAVGGALYGIGGTIAGFAGKRGKKYEAICIDCGRKFTIKL</sequence>
<feature type="transmembrane region" description="Helical" evidence="1">
    <location>
        <begin position="41"/>
        <end position="59"/>
    </location>
</feature>